<gene>
    <name evidence="1" type="ORF">HanXRQr2_Chr11g0502721</name>
</gene>
<name>A0A9K3N1F1_HELAN</name>
<dbReference type="Proteomes" id="UP000215914">
    <property type="component" value="Unassembled WGS sequence"/>
</dbReference>
<reference evidence="1" key="2">
    <citation type="submission" date="2020-06" db="EMBL/GenBank/DDBJ databases">
        <title>Helianthus annuus Genome sequencing and assembly Release 2.</title>
        <authorList>
            <person name="Gouzy J."/>
            <person name="Langlade N."/>
            <person name="Munos S."/>
        </authorList>
    </citation>
    <scope>NUCLEOTIDE SEQUENCE</scope>
    <source>
        <tissue evidence="1">Leaves</tissue>
    </source>
</reference>
<evidence type="ECO:0008006" key="3">
    <source>
        <dbReference type="Google" id="ProtNLM"/>
    </source>
</evidence>
<comment type="caution">
    <text evidence="1">The sequence shown here is derived from an EMBL/GenBank/DDBJ whole genome shotgun (WGS) entry which is preliminary data.</text>
</comment>
<sequence length="172" mass="19485">MNRADEVLLVIPECILPKCYDYTSNDLISTIYIGNKTFHIKIETVDGKVGFTNGIDVIAVVAPIDSVHDVFPILVAAPAVAEQPHGCRYRFVRMVATYFRLPDTVSRTARLDFGFKPITIRLLYQSPQKEFINGTRREKKDNGFRYALTSWSSFMKSAGIKVGDTVYYSFDE</sequence>
<organism evidence="1 2">
    <name type="scientific">Helianthus annuus</name>
    <name type="common">Common sunflower</name>
    <dbReference type="NCBI Taxonomy" id="4232"/>
    <lineage>
        <taxon>Eukaryota</taxon>
        <taxon>Viridiplantae</taxon>
        <taxon>Streptophyta</taxon>
        <taxon>Embryophyta</taxon>
        <taxon>Tracheophyta</taxon>
        <taxon>Spermatophyta</taxon>
        <taxon>Magnoliopsida</taxon>
        <taxon>eudicotyledons</taxon>
        <taxon>Gunneridae</taxon>
        <taxon>Pentapetalae</taxon>
        <taxon>asterids</taxon>
        <taxon>campanulids</taxon>
        <taxon>Asterales</taxon>
        <taxon>Asteraceae</taxon>
        <taxon>Asteroideae</taxon>
        <taxon>Heliantheae alliance</taxon>
        <taxon>Heliantheae</taxon>
        <taxon>Helianthus</taxon>
    </lineage>
</organism>
<protein>
    <recommendedName>
        <fullName evidence="3">DNA-binding pseudobarrel domain-containing protein</fullName>
    </recommendedName>
</protein>
<keyword evidence="2" id="KW-1185">Reference proteome</keyword>
<evidence type="ECO:0000313" key="2">
    <source>
        <dbReference type="Proteomes" id="UP000215914"/>
    </source>
</evidence>
<reference evidence="1" key="1">
    <citation type="journal article" date="2017" name="Nature">
        <title>The sunflower genome provides insights into oil metabolism, flowering and Asterid evolution.</title>
        <authorList>
            <person name="Badouin H."/>
            <person name="Gouzy J."/>
            <person name="Grassa C.J."/>
            <person name="Murat F."/>
            <person name="Staton S.E."/>
            <person name="Cottret L."/>
            <person name="Lelandais-Briere C."/>
            <person name="Owens G.L."/>
            <person name="Carrere S."/>
            <person name="Mayjonade B."/>
            <person name="Legrand L."/>
            <person name="Gill N."/>
            <person name="Kane N.C."/>
            <person name="Bowers J.E."/>
            <person name="Hubner S."/>
            <person name="Bellec A."/>
            <person name="Berard A."/>
            <person name="Berges H."/>
            <person name="Blanchet N."/>
            <person name="Boniface M.C."/>
            <person name="Brunel D."/>
            <person name="Catrice O."/>
            <person name="Chaidir N."/>
            <person name="Claudel C."/>
            <person name="Donnadieu C."/>
            <person name="Faraut T."/>
            <person name="Fievet G."/>
            <person name="Helmstetter N."/>
            <person name="King M."/>
            <person name="Knapp S.J."/>
            <person name="Lai Z."/>
            <person name="Le Paslier M.C."/>
            <person name="Lippi Y."/>
            <person name="Lorenzon L."/>
            <person name="Mandel J.R."/>
            <person name="Marage G."/>
            <person name="Marchand G."/>
            <person name="Marquand E."/>
            <person name="Bret-Mestries E."/>
            <person name="Morien E."/>
            <person name="Nambeesan S."/>
            <person name="Nguyen T."/>
            <person name="Pegot-Espagnet P."/>
            <person name="Pouilly N."/>
            <person name="Raftis F."/>
            <person name="Sallet E."/>
            <person name="Schiex T."/>
            <person name="Thomas J."/>
            <person name="Vandecasteele C."/>
            <person name="Vares D."/>
            <person name="Vear F."/>
            <person name="Vautrin S."/>
            <person name="Crespi M."/>
            <person name="Mangin B."/>
            <person name="Burke J.M."/>
            <person name="Salse J."/>
            <person name="Munos S."/>
            <person name="Vincourt P."/>
            <person name="Rieseberg L.H."/>
            <person name="Langlade N.B."/>
        </authorList>
    </citation>
    <scope>NUCLEOTIDE SEQUENCE</scope>
    <source>
        <tissue evidence="1">Leaves</tissue>
    </source>
</reference>
<dbReference type="EMBL" id="MNCJ02000326">
    <property type="protein sequence ID" value="KAF5782993.1"/>
    <property type="molecule type" value="Genomic_DNA"/>
</dbReference>
<dbReference type="Gramene" id="mRNA:HanXRQr2_Chr11g0502721">
    <property type="protein sequence ID" value="mRNA:HanXRQr2_Chr11g0502721"/>
    <property type="gene ID" value="HanXRQr2_Chr11g0502721"/>
</dbReference>
<accession>A0A9K3N1F1</accession>
<proteinExistence type="predicted"/>
<evidence type="ECO:0000313" key="1">
    <source>
        <dbReference type="EMBL" id="KAF5782993.1"/>
    </source>
</evidence>
<dbReference type="AlphaFoldDB" id="A0A9K3N1F1"/>